<protein>
    <recommendedName>
        <fullName evidence="1">Methyltransferase domain-containing protein</fullName>
    </recommendedName>
</protein>
<comment type="caution">
    <text evidence="2">The sequence shown here is derived from an EMBL/GenBank/DDBJ whole genome shotgun (WGS) entry which is preliminary data.</text>
</comment>
<evidence type="ECO:0000313" key="2">
    <source>
        <dbReference type="EMBL" id="CAH0994196.1"/>
    </source>
</evidence>
<feature type="domain" description="Methyltransferase" evidence="1">
    <location>
        <begin position="64"/>
        <end position="157"/>
    </location>
</feature>
<dbReference type="InterPro" id="IPR041698">
    <property type="entry name" value="Methyltransf_25"/>
</dbReference>
<accession>A0ABN8EQW1</accession>
<gene>
    <name evidence="2" type="ORF">EMA8858_00304</name>
</gene>
<proteinExistence type="predicted"/>
<dbReference type="RefSeq" id="WP_238803947.1">
    <property type="nucleotide sequence ID" value="NZ_CAKLPY010000001.1"/>
</dbReference>
<evidence type="ECO:0000313" key="3">
    <source>
        <dbReference type="Proteomes" id="UP000837932"/>
    </source>
</evidence>
<dbReference type="Proteomes" id="UP000837932">
    <property type="component" value="Unassembled WGS sequence"/>
</dbReference>
<name>A0ABN8EQW1_9BACT</name>
<sequence>MTFNTRSYQAELLDNEDIPTEDLYQNLHELDFINRTLGGHSIILDGIKYFINSKFSSISEKINIFEIGSGGGDNLRAIDKYLRKKQITSQLGGVDLKEDCVRFAEKFNSKTSIIKYQIADYQLATFPEGKSHIIFNSLFCHHFQDAELIKMLRWMHQNAQTGFVIADLHRHPLAYYSIKWLTHLFSKSYLVKNDAPLSVLRGFSRKEWEILLKEAGIEQYKIQWKWAFRWLILVETK</sequence>
<organism evidence="2 3">
    <name type="scientific">Emticicia aquatica</name>
    <dbReference type="NCBI Taxonomy" id="1681835"/>
    <lineage>
        <taxon>Bacteria</taxon>
        <taxon>Pseudomonadati</taxon>
        <taxon>Bacteroidota</taxon>
        <taxon>Cytophagia</taxon>
        <taxon>Cytophagales</taxon>
        <taxon>Leadbetterellaceae</taxon>
        <taxon>Emticicia</taxon>
    </lineage>
</organism>
<dbReference type="EMBL" id="CAKLPY010000001">
    <property type="protein sequence ID" value="CAH0994196.1"/>
    <property type="molecule type" value="Genomic_DNA"/>
</dbReference>
<reference evidence="2" key="1">
    <citation type="submission" date="2021-12" db="EMBL/GenBank/DDBJ databases">
        <authorList>
            <person name="Rodrigo-Torres L."/>
            <person name="Arahal R. D."/>
            <person name="Lucena T."/>
        </authorList>
    </citation>
    <scope>NUCLEOTIDE SEQUENCE</scope>
    <source>
        <strain evidence="2">CECT 8858</strain>
    </source>
</reference>
<dbReference type="SUPFAM" id="SSF53335">
    <property type="entry name" value="S-adenosyl-L-methionine-dependent methyltransferases"/>
    <property type="match status" value="1"/>
</dbReference>
<evidence type="ECO:0000259" key="1">
    <source>
        <dbReference type="Pfam" id="PF13649"/>
    </source>
</evidence>
<dbReference type="Gene3D" id="3.40.50.150">
    <property type="entry name" value="Vaccinia Virus protein VP39"/>
    <property type="match status" value="1"/>
</dbReference>
<dbReference type="InterPro" id="IPR029063">
    <property type="entry name" value="SAM-dependent_MTases_sf"/>
</dbReference>
<dbReference type="Pfam" id="PF13649">
    <property type="entry name" value="Methyltransf_25"/>
    <property type="match status" value="1"/>
</dbReference>
<keyword evidence="3" id="KW-1185">Reference proteome</keyword>